<dbReference type="Pfam" id="PF16911">
    <property type="entry name" value="PapA_C"/>
    <property type="match status" value="1"/>
</dbReference>
<comment type="catalytic activity">
    <reaction evidence="2">
        <text>2 a mycocerosyl-[mycocerosic acid synthase] + a phenolphthiocerol = a dimycocerosyl phenolphthiocerol + 2 holo-[mycocerosic acid synthase].</text>
        <dbReference type="EC" id="2.3.1.282"/>
    </reaction>
</comment>
<dbReference type="InterPro" id="IPR052058">
    <property type="entry name" value="Alcohol_O-acetyltransferase"/>
</dbReference>
<evidence type="ECO:0000313" key="15">
    <source>
        <dbReference type="Proteomes" id="UP001348098"/>
    </source>
</evidence>
<keyword evidence="9" id="KW-0012">Acyltransferase</keyword>
<evidence type="ECO:0000313" key="14">
    <source>
        <dbReference type="EMBL" id="MEB3514656.1"/>
    </source>
</evidence>
<dbReference type="Proteomes" id="UP001348098">
    <property type="component" value="Unassembled WGS sequence"/>
</dbReference>
<evidence type="ECO:0000256" key="3">
    <source>
        <dbReference type="ARBA" id="ARBA00001907"/>
    </source>
</evidence>
<keyword evidence="15" id="KW-1185">Reference proteome</keyword>
<comment type="catalytic activity">
    <reaction evidence="3">
        <text>2 a mycocerosyl-[mycocerosic acid synthase] + a phthiodiolone = a dimycocerosyl phthiodiolone + 2 holo-[mycocerosic acid synthase].</text>
        <dbReference type="EC" id="2.3.1.282"/>
    </reaction>
</comment>
<comment type="caution">
    <text evidence="14">The sequence shown here is derived from an EMBL/GenBank/DDBJ whole genome shotgun (WGS) entry which is preliminary data.</text>
</comment>
<name>A0ABU6B4N3_9NOCA</name>
<dbReference type="EC" id="2.3.1.282" evidence="5"/>
<organism evidence="14 15">
    <name type="scientific">Nocardia implantans</name>
    <dbReference type="NCBI Taxonomy" id="3108168"/>
    <lineage>
        <taxon>Bacteria</taxon>
        <taxon>Bacillati</taxon>
        <taxon>Actinomycetota</taxon>
        <taxon>Actinomycetes</taxon>
        <taxon>Mycobacteriales</taxon>
        <taxon>Nocardiaceae</taxon>
        <taxon>Nocardia</taxon>
    </lineage>
</organism>
<dbReference type="PANTHER" id="PTHR28037">
    <property type="entry name" value="ALCOHOL O-ACETYLTRANSFERASE 1-RELATED"/>
    <property type="match status" value="1"/>
</dbReference>
<comment type="catalytic activity">
    <reaction evidence="1">
        <text>2 a mycocerosyl-[mycocerosic acid synthase] + a phthiocerol = a dimycocerosyl phthiocerol + 2 holo-[mycocerosic acid synthase].</text>
        <dbReference type="EC" id="2.3.1.282"/>
    </reaction>
</comment>
<dbReference type="InterPro" id="IPR031641">
    <property type="entry name" value="PapA_C"/>
</dbReference>
<gene>
    <name evidence="14" type="ORF">U3653_31930</name>
</gene>
<dbReference type="EMBL" id="JAYKYQ010000020">
    <property type="protein sequence ID" value="MEB3514656.1"/>
    <property type="molecule type" value="Genomic_DNA"/>
</dbReference>
<keyword evidence="8" id="KW-0808">Transferase</keyword>
<keyword evidence="7" id="KW-0444">Lipid biosynthesis</keyword>
<dbReference type="RefSeq" id="WP_195080659.1">
    <property type="nucleotide sequence ID" value="NZ_JAYESH010000014.1"/>
</dbReference>
<reference evidence="14 15" key="1">
    <citation type="submission" date="2023-12" db="EMBL/GenBank/DDBJ databases">
        <title>novel species in genus Nocarida.</title>
        <authorList>
            <person name="Li Z."/>
        </authorList>
    </citation>
    <scope>NUCLEOTIDE SEQUENCE [LARGE SCALE GENOMIC DNA]</scope>
    <source>
        <strain evidence="14 15">CDC186</strain>
    </source>
</reference>
<dbReference type="PANTHER" id="PTHR28037:SF1">
    <property type="entry name" value="ALCOHOL O-ACETYLTRANSFERASE 1-RELATED"/>
    <property type="match status" value="1"/>
</dbReference>
<feature type="domain" description="Phthiocerol/phthiodiolone dimycocerosyl transferase C-terminal" evidence="13">
    <location>
        <begin position="215"/>
        <end position="401"/>
    </location>
</feature>
<evidence type="ECO:0000256" key="5">
    <source>
        <dbReference type="ARBA" id="ARBA00012866"/>
    </source>
</evidence>
<proteinExistence type="inferred from homology"/>
<evidence type="ECO:0000256" key="4">
    <source>
        <dbReference type="ARBA" id="ARBA00006558"/>
    </source>
</evidence>
<evidence type="ECO:0000256" key="2">
    <source>
        <dbReference type="ARBA" id="ARBA00000625"/>
    </source>
</evidence>
<evidence type="ECO:0000256" key="7">
    <source>
        <dbReference type="ARBA" id="ARBA00022516"/>
    </source>
</evidence>
<dbReference type="Gene3D" id="3.30.559.10">
    <property type="entry name" value="Chloramphenicol acetyltransferase-like domain"/>
    <property type="match status" value="1"/>
</dbReference>
<sequence>MTDQRPLSPFESSYFGSDTRIGSIPVGGMPLFIGSTVRGDLDVSALRRVIADLAAAHPLLRSEQVDAGGVRCFRRDDSYRPRLTITEGGEPEYLNLLNTPQDWTGGLFHAHLLRDGEHDRIVLAIHHGIADGRSAFALLAQLWERYTAQVTGAPAPHANPDQSLPEAMDTRLARIVSAEEVAGLLDLMRAGAEMMTADLTPRQLPHLGEGAHRPNRLTLERIELDDIETAAVIAAARVHGVSVNSLVAGAAFAAFRARLQPSAGALPMVCGHAVDVRADLVPPLPASTVLNCVSGVGTFALVDADADPIALAHAVASGMRASVERKEALLMMLAAQQVGDPATAALLSAPNTFAISNIGRLQALSVPPRLRIVRNDVFAMVAGMPPKLTVFTIGDRMTIQVEYDTARHSPAQLGEVRQALIRTLATVRAA</sequence>
<dbReference type="SUPFAM" id="SSF52777">
    <property type="entry name" value="CoA-dependent acyltransferases"/>
    <property type="match status" value="2"/>
</dbReference>
<evidence type="ECO:0000256" key="8">
    <source>
        <dbReference type="ARBA" id="ARBA00022679"/>
    </source>
</evidence>
<comment type="similarity">
    <text evidence="4">Belongs to the acyltransferase PapA5 family.</text>
</comment>
<keyword evidence="7" id="KW-0443">Lipid metabolism</keyword>
<evidence type="ECO:0000256" key="1">
    <source>
        <dbReference type="ARBA" id="ARBA00000026"/>
    </source>
</evidence>
<accession>A0ABU6B4N3</accession>
<evidence type="ECO:0000256" key="11">
    <source>
        <dbReference type="ARBA" id="ARBA00032317"/>
    </source>
</evidence>
<evidence type="ECO:0000256" key="9">
    <source>
        <dbReference type="ARBA" id="ARBA00023315"/>
    </source>
</evidence>
<protein>
    <recommendedName>
        <fullName evidence="6">Phthiocerol/phthiodiolone dimycocerosyl transferase</fullName>
        <ecNumber evidence="5">2.3.1.282</ecNumber>
    </recommendedName>
    <alternativeName>
        <fullName evidence="12">Acyltransferase PapA5</fullName>
    </alternativeName>
    <alternativeName>
        <fullName evidence="10">Phthiocerol/phthiodiolone O-acyltransferase</fullName>
    </alternativeName>
    <alternativeName>
        <fullName evidence="11">Polyketide synthase-associated protein A5</fullName>
    </alternativeName>
</protein>
<evidence type="ECO:0000259" key="13">
    <source>
        <dbReference type="Pfam" id="PF16911"/>
    </source>
</evidence>
<evidence type="ECO:0000256" key="10">
    <source>
        <dbReference type="ARBA" id="ARBA00030465"/>
    </source>
</evidence>
<evidence type="ECO:0000256" key="6">
    <source>
        <dbReference type="ARBA" id="ARBA00013449"/>
    </source>
</evidence>
<evidence type="ECO:0000256" key="12">
    <source>
        <dbReference type="ARBA" id="ARBA00033407"/>
    </source>
</evidence>
<dbReference type="InterPro" id="IPR023213">
    <property type="entry name" value="CAT-like_dom_sf"/>
</dbReference>
<dbReference type="Gene3D" id="3.30.559.30">
    <property type="entry name" value="Nonribosomal peptide synthetase, condensation domain"/>
    <property type="match status" value="1"/>
</dbReference>